<keyword evidence="7" id="KW-0378">Hydrolase</keyword>
<feature type="domain" description="GP-PDE" evidence="13">
    <location>
        <begin position="142"/>
        <end position="457"/>
    </location>
</feature>
<keyword evidence="9 12" id="KW-0472">Membrane</keyword>
<keyword evidence="6" id="KW-0319">Glycerol metabolism</keyword>
<evidence type="ECO:0000313" key="14">
    <source>
        <dbReference type="EMBL" id="KAJ0190570.1"/>
    </source>
</evidence>
<evidence type="ECO:0000256" key="4">
    <source>
        <dbReference type="ARBA" id="ARBA00022692"/>
    </source>
</evidence>
<keyword evidence="4 12" id="KW-0812">Transmembrane</keyword>
<evidence type="ECO:0000256" key="5">
    <source>
        <dbReference type="ARBA" id="ARBA00022729"/>
    </source>
</evidence>
<dbReference type="PROSITE" id="PS51704">
    <property type="entry name" value="GP_PDE"/>
    <property type="match status" value="1"/>
</dbReference>
<evidence type="ECO:0000256" key="2">
    <source>
        <dbReference type="ARBA" id="ARBA00007277"/>
    </source>
</evidence>
<dbReference type="Pfam" id="PF01758">
    <property type="entry name" value="SBF"/>
    <property type="match status" value="1"/>
</dbReference>
<comment type="subcellular location">
    <subcellularLocation>
        <location evidence="1">Membrane</location>
        <topology evidence="1">Multi-pass membrane protein</topology>
    </subcellularLocation>
</comment>
<dbReference type="Gene3D" id="3.20.20.190">
    <property type="entry name" value="Phosphatidylinositol (PI) phosphodiesterase"/>
    <property type="match status" value="1"/>
</dbReference>
<evidence type="ECO:0000256" key="10">
    <source>
        <dbReference type="ARBA" id="ARBA00023180"/>
    </source>
</evidence>
<dbReference type="FunFam" id="3.20.20.190:FF:000023">
    <property type="entry name" value="Glycerophosphodiester phosphodiesterase GDPD5"/>
    <property type="match status" value="1"/>
</dbReference>
<dbReference type="InterPro" id="IPR002657">
    <property type="entry name" value="BilAc:Na_symport/Acr3"/>
</dbReference>
<evidence type="ECO:0000256" key="8">
    <source>
        <dbReference type="ARBA" id="ARBA00022989"/>
    </source>
</evidence>
<dbReference type="GO" id="GO:0016020">
    <property type="term" value="C:membrane"/>
    <property type="evidence" value="ECO:0007669"/>
    <property type="project" value="UniProtKB-SubCell"/>
</dbReference>
<proteinExistence type="inferred from homology"/>
<dbReference type="GO" id="GO:0006629">
    <property type="term" value="P:lipid metabolic process"/>
    <property type="evidence" value="ECO:0007669"/>
    <property type="project" value="InterPro"/>
</dbReference>
<comment type="similarity">
    <text evidence="2">Belongs to the glycerophosphoryl diester phosphodiesterase family.</text>
</comment>
<keyword evidence="8 12" id="KW-1133">Transmembrane helix</keyword>
<dbReference type="GO" id="GO:0006071">
    <property type="term" value="P:glycerol metabolic process"/>
    <property type="evidence" value="ECO:0007669"/>
    <property type="project" value="UniProtKB-KW"/>
</dbReference>
<feature type="transmembrane region" description="Helical" evidence="12">
    <location>
        <begin position="27"/>
        <end position="43"/>
    </location>
</feature>
<dbReference type="InterPro" id="IPR017946">
    <property type="entry name" value="PLC-like_Pdiesterase_TIM-brl"/>
</dbReference>
<dbReference type="EC" id="3.1.4.46" evidence="3"/>
<dbReference type="EMBL" id="NBSK02000008">
    <property type="protein sequence ID" value="KAJ0190570.1"/>
    <property type="molecule type" value="Genomic_DNA"/>
</dbReference>
<evidence type="ECO:0000256" key="6">
    <source>
        <dbReference type="ARBA" id="ARBA00022798"/>
    </source>
</evidence>
<dbReference type="InterPro" id="IPR030395">
    <property type="entry name" value="GP_PDE_dom"/>
</dbReference>
<evidence type="ECO:0000256" key="11">
    <source>
        <dbReference type="ARBA" id="ARBA00047512"/>
    </source>
</evidence>
<dbReference type="AlphaFoldDB" id="A0A9R1WVI7"/>
<dbReference type="SUPFAM" id="SSF51695">
    <property type="entry name" value="PLC-like phosphodiesterases"/>
    <property type="match status" value="1"/>
</dbReference>
<dbReference type="Gene3D" id="1.20.1530.20">
    <property type="match status" value="1"/>
</dbReference>
<gene>
    <name evidence="14" type="ORF">LSAT_V11C800436230</name>
</gene>
<evidence type="ECO:0000259" key="13">
    <source>
        <dbReference type="PROSITE" id="PS51704"/>
    </source>
</evidence>
<evidence type="ECO:0000256" key="3">
    <source>
        <dbReference type="ARBA" id="ARBA00012247"/>
    </source>
</evidence>
<reference evidence="14 15" key="1">
    <citation type="journal article" date="2017" name="Nat. Commun.">
        <title>Genome assembly with in vitro proximity ligation data and whole-genome triplication in lettuce.</title>
        <authorList>
            <person name="Reyes-Chin-Wo S."/>
            <person name="Wang Z."/>
            <person name="Yang X."/>
            <person name="Kozik A."/>
            <person name="Arikit S."/>
            <person name="Song C."/>
            <person name="Xia L."/>
            <person name="Froenicke L."/>
            <person name="Lavelle D.O."/>
            <person name="Truco M.J."/>
            <person name="Xia R."/>
            <person name="Zhu S."/>
            <person name="Xu C."/>
            <person name="Xu H."/>
            <person name="Xu X."/>
            <person name="Cox K."/>
            <person name="Korf I."/>
            <person name="Meyers B.C."/>
            <person name="Michelmore R.W."/>
        </authorList>
    </citation>
    <scope>NUCLEOTIDE SEQUENCE [LARGE SCALE GENOMIC DNA]</scope>
    <source>
        <strain evidence="15">cv. Salinas</strain>
        <tissue evidence="14">Seedlings</tissue>
    </source>
</reference>
<comment type="catalytic activity">
    <reaction evidence="11">
        <text>a sn-glycero-3-phosphodiester + H2O = an alcohol + sn-glycerol 3-phosphate + H(+)</text>
        <dbReference type="Rhea" id="RHEA:12969"/>
        <dbReference type="ChEBI" id="CHEBI:15377"/>
        <dbReference type="ChEBI" id="CHEBI:15378"/>
        <dbReference type="ChEBI" id="CHEBI:30879"/>
        <dbReference type="ChEBI" id="CHEBI:57597"/>
        <dbReference type="ChEBI" id="CHEBI:83408"/>
        <dbReference type="EC" id="3.1.4.46"/>
    </reaction>
</comment>
<keyword evidence="5" id="KW-0732">Signal</keyword>
<feature type="transmembrane region" description="Helical" evidence="12">
    <location>
        <begin position="73"/>
        <end position="95"/>
    </location>
</feature>
<organism evidence="14 15">
    <name type="scientific">Lactuca sativa</name>
    <name type="common">Garden lettuce</name>
    <dbReference type="NCBI Taxonomy" id="4236"/>
    <lineage>
        <taxon>Eukaryota</taxon>
        <taxon>Viridiplantae</taxon>
        <taxon>Streptophyta</taxon>
        <taxon>Embryophyta</taxon>
        <taxon>Tracheophyta</taxon>
        <taxon>Spermatophyta</taxon>
        <taxon>Magnoliopsida</taxon>
        <taxon>eudicotyledons</taxon>
        <taxon>Gunneridae</taxon>
        <taxon>Pentapetalae</taxon>
        <taxon>asterids</taxon>
        <taxon>campanulids</taxon>
        <taxon>Asterales</taxon>
        <taxon>Asteraceae</taxon>
        <taxon>Cichorioideae</taxon>
        <taxon>Cichorieae</taxon>
        <taxon>Lactucinae</taxon>
        <taxon>Lactuca</taxon>
    </lineage>
</organism>
<evidence type="ECO:0000256" key="1">
    <source>
        <dbReference type="ARBA" id="ARBA00004141"/>
    </source>
</evidence>
<dbReference type="Pfam" id="PF03009">
    <property type="entry name" value="GDPD"/>
    <property type="match status" value="1"/>
</dbReference>
<evidence type="ECO:0000313" key="15">
    <source>
        <dbReference type="Proteomes" id="UP000235145"/>
    </source>
</evidence>
<dbReference type="GO" id="GO:0008889">
    <property type="term" value="F:glycerophosphodiester phosphodiesterase activity"/>
    <property type="evidence" value="ECO:0000318"/>
    <property type="project" value="GO_Central"/>
</dbReference>
<accession>A0A9R1WVI7</accession>
<name>A0A9R1WVI7_LACSA</name>
<dbReference type="PANTHER" id="PTHR43620">
    <property type="entry name" value="GLYCEROPHOSPHORYL DIESTER PHOSPHODIESTERASE"/>
    <property type="match status" value="1"/>
</dbReference>
<evidence type="ECO:0000256" key="9">
    <source>
        <dbReference type="ARBA" id="ARBA00023136"/>
    </source>
</evidence>
<evidence type="ECO:0000256" key="7">
    <source>
        <dbReference type="ARBA" id="ARBA00022801"/>
    </source>
</evidence>
<sequence length="457" mass="52765">MPKLVVVPFGPLGGADATWVIIEDYNAIYVIGYAFFLDFYVYLEKYKRCSNLSQDSTHAYTIMPTFGFIISRLLGLSPSLSVGLILLSCCPGGIASNNNLICTCTDLIITFLLLFIGCSSRPLYPLPSHDEKTKMPLQTFRPFNVAHRGSNGELPEETAPSYLRAIEEGTYFIEMDILVSKDGVLMCHHDVILDDTTDVLEHIQFADRKRTYEVEGANMNGLFMYQPTFIDFFSIIKRNEIDFTLEELKTLRAKQRFSFRDQQYNGKFPIITFEEYIQIAINAPRVVGIYPEIKNPVLMNQHVKWPKGKRFEDVFMEILNKYGYKGSYMSKEWLKQPCFIQLFAPSSIVHIHNKTDLPKIFLIDDVDVRTQDTNQQITSDRYFNYIREFVIGIGPWKDTIVPVKDNYVETLTDLVDRAHAYNLQVHPYTFRNENKYMSDNSPNLDLAKIPLIWEEVN</sequence>
<keyword evidence="10" id="KW-0325">Glycoprotein</keyword>
<comment type="caution">
    <text evidence="14">The sequence shown here is derived from an EMBL/GenBank/DDBJ whole genome shotgun (WGS) entry which is preliminary data.</text>
</comment>
<dbReference type="PANTHER" id="PTHR43620:SF7">
    <property type="entry name" value="GLYCEROPHOSPHODIESTER PHOSPHODIESTERASE GDPD5-RELATED"/>
    <property type="match status" value="1"/>
</dbReference>
<dbReference type="InterPro" id="IPR038770">
    <property type="entry name" value="Na+/solute_symporter_sf"/>
</dbReference>
<evidence type="ECO:0000256" key="12">
    <source>
        <dbReference type="SAM" id="Phobius"/>
    </source>
</evidence>
<dbReference type="Proteomes" id="UP000235145">
    <property type="component" value="Unassembled WGS sequence"/>
</dbReference>
<keyword evidence="15" id="KW-1185">Reference proteome</keyword>
<protein>
    <recommendedName>
        <fullName evidence="3">glycerophosphodiester phosphodiesterase</fullName>
        <ecNumber evidence="3">3.1.4.46</ecNumber>
    </recommendedName>
</protein>